<dbReference type="EMBL" id="KK852421">
    <property type="protein sequence ID" value="KDR24274.1"/>
    <property type="molecule type" value="Genomic_DNA"/>
</dbReference>
<feature type="signal peptide" evidence="5">
    <location>
        <begin position="1"/>
        <end position="19"/>
    </location>
</feature>
<name>A0A067RWJ2_ZOONE</name>
<feature type="compositionally biased region" description="Polar residues" evidence="4">
    <location>
        <begin position="72"/>
        <end position="84"/>
    </location>
</feature>
<sequence length="344" mass="38315">MSTILLHLFWITLLAPALSWHLSGFAPLHAPVGQVAVWRNRAYICVPRYDLGTVTATLLEASWPETMNSSHKATQQAGGFSSHMSPRPYPRSDPTMQREGHCPSLQNVTALDVDSMRGRLWVLDAGTKICSPKVIVFDLRRNEEVLRVWLTNVASHALTSIVADPFVGAWGPRAYVGGSRSGALLVIGQSGWWQIGLDVKSLEKERMHAVGAVTLALSRRESLLYLAEPDSDRMFSLDLSAIRSSPQPSSNKAKRQPVTFLGRKLGPSRGLVQDLSAGLHYFLPRDHAVVRWDTRRPLSAESHTVLLQSPKTLPQVSHMFLDPQWQVWAVVGQRCVRIQKYSFV</sequence>
<dbReference type="Pfam" id="PF03022">
    <property type="entry name" value="MRJP"/>
    <property type="match status" value="2"/>
</dbReference>
<dbReference type="Gene3D" id="2.120.10.30">
    <property type="entry name" value="TolB, C-terminal domain"/>
    <property type="match status" value="1"/>
</dbReference>
<gene>
    <name evidence="6" type="ORF">L798_06734</name>
</gene>
<dbReference type="SUPFAM" id="SSF63825">
    <property type="entry name" value="YWTD domain"/>
    <property type="match status" value="1"/>
</dbReference>
<evidence type="ECO:0000313" key="7">
    <source>
        <dbReference type="Proteomes" id="UP000027135"/>
    </source>
</evidence>
<keyword evidence="3" id="KW-0964">Secreted</keyword>
<comment type="subcellular location">
    <subcellularLocation>
        <location evidence="1">Secreted</location>
    </subcellularLocation>
</comment>
<dbReference type="OMA" id="VLIWRFA"/>
<evidence type="ECO:0000256" key="2">
    <source>
        <dbReference type="ARBA" id="ARBA00009127"/>
    </source>
</evidence>
<feature type="region of interest" description="Disordered" evidence="4">
    <location>
        <begin position="72"/>
        <end position="101"/>
    </location>
</feature>
<dbReference type="PANTHER" id="PTHR10009:SF18">
    <property type="entry name" value="PROTEIN YELLOW-LIKE PROTEIN"/>
    <property type="match status" value="1"/>
</dbReference>
<dbReference type="Proteomes" id="UP000027135">
    <property type="component" value="Unassembled WGS sequence"/>
</dbReference>
<comment type="similarity">
    <text evidence="2">Belongs to the major royal jelly protein family.</text>
</comment>
<dbReference type="FunCoup" id="A0A067RWJ2">
    <property type="interactions" value="5"/>
</dbReference>
<dbReference type="AlphaFoldDB" id="A0A067RWJ2"/>
<evidence type="ECO:0000256" key="4">
    <source>
        <dbReference type="SAM" id="MobiDB-lite"/>
    </source>
</evidence>
<evidence type="ECO:0000256" key="3">
    <source>
        <dbReference type="ARBA" id="ARBA00022525"/>
    </source>
</evidence>
<keyword evidence="7" id="KW-1185">Reference proteome</keyword>
<dbReference type="InParanoid" id="A0A067RWJ2"/>
<dbReference type="InterPro" id="IPR017996">
    <property type="entry name" value="MRJP/yellow-related"/>
</dbReference>
<keyword evidence="5" id="KW-0732">Signal</keyword>
<dbReference type="GO" id="GO:0005576">
    <property type="term" value="C:extracellular region"/>
    <property type="evidence" value="ECO:0007669"/>
    <property type="project" value="UniProtKB-SubCell"/>
</dbReference>
<evidence type="ECO:0000256" key="1">
    <source>
        <dbReference type="ARBA" id="ARBA00004613"/>
    </source>
</evidence>
<accession>A0A067RWJ2</accession>
<feature type="chain" id="PRO_5001645433" description="Bee-milk protein" evidence="5">
    <location>
        <begin position="20"/>
        <end position="344"/>
    </location>
</feature>
<dbReference type="PANTHER" id="PTHR10009">
    <property type="entry name" value="PROTEIN YELLOW-RELATED"/>
    <property type="match status" value="1"/>
</dbReference>
<evidence type="ECO:0000256" key="5">
    <source>
        <dbReference type="SAM" id="SignalP"/>
    </source>
</evidence>
<proteinExistence type="inferred from homology"/>
<dbReference type="InterPro" id="IPR011042">
    <property type="entry name" value="6-blade_b-propeller_TolB-like"/>
</dbReference>
<evidence type="ECO:0008006" key="8">
    <source>
        <dbReference type="Google" id="ProtNLM"/>
    </source>
</evidence>
<evidence type="ECO:0000313" key="6">
    <source>
        <dbReference type="EMBL" id="KDR24274.1"/>
    </source>
</evidence>
<reference evidence="6 7" key="1">
    <citation type="journal article" date="2014" name="Nat. Commun.">
        <title>Molecular traces of alternative social organization in a termite genome.</title>
        <authorList>
            <person name="Terrapon N."/>
            <person name="Li C."/>
            <person name="Robertson H.M."/>
            <person name="Ji L."/>
            <person name="Meng X."/>
            <person name="Booth W."/>
            <person name="Chen Z."/>
            <person name="Childers C.P."/>
            <person name="Glastad K.M."/>
            <person name="Gokhale K."/>
            <person name="Gowin J."/>
            <person name="Gronenberg W."/>
            <person name="Hermansen R.A."/>
            <person name="Hu H."/>
            <person name="Hunt B.G."/>
            <person name="Huylmans A.K."/>
            <person name="Khalil S.M."/>
            <person name="Mitchell R.D."/>
            <person name="Munoz-Torres M.C."/>
            <person name="Mustard J.A."/>
            <person name="Pan H."/>
            <person name="Reese J.T."/>
            <person name="Scharf M.E."/>
            <person name="Sun F."/>
            <person name="Vogel H."/>
            <person name="Xiao J."/>
            <person name="Yang W."/>
            <person name="Yang Z."/>
            <person name="Yang Z."/>
            <person name="Zhou J."/>
            <person name="Zhu J."/>
            <person name="Brent C.S."/>
            <person name="Elsik C.G."/>
            <person name="Goodisman M.A."/>
            <person name="Liberles D.A."/>
            <person name="Roe R.M."/>
            <person name="Vargo E.L."/>
            <person name="Vilcinskas A."/>
            <person name="Wang J."/>
            <person name="Bornberg-Bauer E."/>
            <person name="Korb J."/>
            <person name="Zhang G."/>
            <person name="Liebig J."/>
        </authorList>
    </citation>
    <scope>NUCLEOTIDE SEQUENCE [LARGE SCALE GENOMIC DNA]</scope>
    <source>
        <tissue evidence="6">Whole organism</tissue>
    </source>
</reference>
<protein>
    <recommendedName>
        <fullName evidence="8">Bee-milk protein</fullName>
    </recommendedName>
</protein>
<organism evidence="6 7">
    <name type="scientific">Zootermopsis nevadensis</name>
    <name type="common">Dampwood termite</name>
    <dbReference type="NCBI Taxonomy" id="136037"/>
    <lineage>
        <taxon>Eukaryota</taxon>
        <taxon>Metazoa</taxon>
        <taxon>Ecdysozoa</taxon>
        <taxon>Arthropoda</taxon>
        <taxon>Hexapoda</taxon>
        <taxon>Insecta</taxon>
        <taxon>Pterygota</taxon>
        <taxon>Neoptera</taxon>
        <taxon>Polyneoptera</taxon>
        <taxon>Dictyoptera</taxon>
        <taxon>Blattodea</taxon>
        <taxon>Blattoidea</taxon>
        <taxon>Termitoidae</taxon>
        <taxon>Termopsidae</taxon>
        <taxon>Zootermopsis</taxon>
    </lineage>
</organism>
<dbReference type="OrthoDB" id="6624404at2759"/>
<dbReference type="eggNOG" id="ENOG502S71M">
    <property type="taxonomic scope" value="Eukaryota"/>
</dbReference>